<keyword evidence="1" id="KW-0732">Signal</keyword>
<evidence type="ECO:0000313" key="3">
    <source>
        <dbReference type="Proteomes" id="UP001596258"/>
    </source>
</evidence>
<protein>
    <submittedName>
        <fullName evidence="2">Uncharacterized protein</fullName>
    </submittedName>
</protein>
<comment type="caution">
    <text evidence="2">The sequence shown here is derived from an EMBL/GenBank/DDBJ whole genome shotgun (WGS) entry which is preliminary data.</text>
</comment>
<gene>
    <name evidence="2" type="ORF">ACFP1M_07690</name>
</gene>
<sequence>MKIIGVKGATLLMLLGAIAGGLATTNASAMSKSTKKTLTTLQKKEEKLTKTNKLVDRELDKVGVKNLIALMQNSDNGSIPNTLDSNLNTYKLSQATVVSTGGSKTVTLPKGSVIRGSKYTLNPNYASHFSINVENLSKRNQGYVFKKLGKTSPKVNFVLNSKNKTKTYKKSTAFSHNGVQNLPDLSSKNLQSYFDADRSGNPFITITADKYLNYYSNYQTKSGKVNYNKYSQSVKIKRFTRGSSNYTYYLAKPLKGFGTKKVRVGKTHQYRLKVSLGHVFQSYDNYNLDAGGYRMTVKVGSKNFYVDLGDIAESYVNKLRGNSDSYVNATAAQKYINALQQ</sequence>
<proteinExistence type="predicted"/>
<name>A0ABW1U9G9_9LACO</name>
<feature type="chain" id="PRO_5046439512" evidence="1">
    <location>
        <begin position="30"/>
        <end position="341"/>
    </location>
</feature>
<feature type="signal peptide" evidence="1">
    <location>
        <begin position="1"/>
        <end position="29"/>
    </location>
</feature>
<dbReference type="RefSeq" id="WP_125577620.1">
    <property type="nucleotide sequence ID" value="NZ_JBHSSO010000060.1"/>
</dbReference>
<reference evidence="3" key="1">
    <citation type="journal article" date="2019" name="Int. J. Syst. Evol. Microbiol.">
        <title>The Global Catalogue of Microorganisms (GCM) 10K type strain sequencing project: providing services to taxonomists for standard genome sequencing and annotation.</title>
        <authorList>
            <consortium name="The Broad Institute Genomics Platform"/>
            <consortium name="The Broad Institute Genome Sequencing Center for Infectious Disease"/>
            <person name="Wu L."/>
            <person name="Ma J."/>
        </authorList>
    </citation>
    <scope>NUCLEOTIDE SEQUENCE [LARGE SCALE GENOMIC DNA]</scope>
    <source>
        <strain evidence="3">CCM 8893</strain>
    </source>
</reference>
<accession>A0ABW1U9G9</accession>
<organism evidence="2 3">
    <name type="scientific">Levilactobacillus angrenensis</name>
    <dbReference type="NCBI Taxonomy" id="2486020"/>
    <lineage>
        <taxon>Bacteria</taxon>
        <taxon>Bacillati</taxon>
        <taxon>Bacillota</taxon>
        <taxon>Bacilli</taxon>
        <taxon>Lactobacillales</taxon>
        <taxon>Lactobacillaceae</taxon>
        <taxon>Levilactobacillus</taxon>
    </lineage>
</organism>
<dbReference type="EMBL" id="JBHSSO010000060">
    <property type="protein sequence ID" value="MFC6290047.1"/>
    <property type="molecule type" value="Genomic_DNA"/>
</dbReference>
<keyword evidence="3" id="KW-1185">Reference proteome</keyword>
<evidence type="ECO:0000313" key="2">
    <source>
        <dbReference type="EMBL" id="MFC6290047.1"/>
    </source>
</evidence>
<evidence type="ECO:0000256" key="1">
    <source>
        <dbReference type="SAM" id="SignalP"/>
    </source>
</evidence>
<dbReference type="Proteomes" id="UP001596258">
    <property type="component" value="Unassembled WGS sequence"/>
</dbReference>